<accession>W5TH83</accession>
<feature type="transmembrane region" description="Helical" evidence="1">
    <location>
        <begin position="90"/>
        <end position="111"/>
    </location>
</feature>
<evidence type="ECO:0000313" key="3">
    <source>
        <dbReference type="Proteomes" id="UP000019150"/>
    </source>
</evidence>
<gene>
    <name evidence="2" type="ORF">NONO_c18010</name>
</gene>
<proteinExistence type="predicted"/>
<keyword evidence="3" id="KW-1185">Reference proteome</keyword>
<protein>
    <submittedName>
        <fullName evidence="2">Putative membrane protein</fullName>
    </submittedName>
</protein>
<dbReference type="OrthoDB" id="4485508at2"/>
<reference evidence="2 3" key="1">
    <citation type="journal article" date="2014" name="Appl. Environ. Microbiol.">
        <title>Insights into the Microbial Degradation of Rubber and Gutta-Percha by Analysis of the Complete Genome of Nocardia nova SH22a.</title>
        <authorList>
            <person name="Luo Q."/>
            <person name="Hiessl S."/>
            <person name="Poehlein A."/>
            <person name="Daniel R."/>
            <person name="Steinbuchel A."/>
        </authorList>
    </citation>
    <scope>NUCLEOTIDE SEQUENCE [LARGE SCALE GENOMIC DNA]</scope>
    <source>
        <strain evidence="2">SH22a</strain>
    </source>
</reference>
<dbReference type="InterPro" id="IPR056964">
    <property type="entry name" value="Phage_holin"/>
</dbReference>
<dbReference type="EMBL" id="CP006850">
    <property type="protein sequence ID" value="AHH16601.1"/>
    <property type="molecule type" value="Genomic_DNA"/>
</dbReference>
<feature type="transmembrane region" description="Helical" evidence="1">
    <location>
        <begin position="27"/>
        <end position="48"/>
    </location>
</feature>
<organism evidence="2 3">
    <name type="scientific">Nocardia nova SH22a</name>
    <dbReference type="NCBI Taxonomy" id="1415166"/>
    <lineage>
        <taxon>Bacteria</taxon>
        <taxon>Bacillati</taxon>
        <taxon>Actinomycetota</taxon>
        <taxon>Actinomycetes</taxon>
        <taxon>Mycobacteriales</taxon>
        <taxon>Nocardiaceae</taxon>
        <taxon>Nocardia</taxon>
    </lineage>
</organism>
<keyword evidence="1" id="KW-0472">Membrane</keyword>
<dbReference type="Pfam" id="PF23778">
    <property type="entry name" value="Phage_holin_2"/>
    <property type="match status" value="1"/>
</dbReference>
<sequence>MKRFVVLIAAALAGLLALYVAPDRETVGNSILAALAVVSWLFVAVYGLRSQWRATASGRAIMRLVMCIGLICTQGITAVLTDFGYPGRDIIRPLLLLGVAVAVLDLLITLVRIQRQERTPRED</sequence>
<dbReference type="PATRIC" id="fig|1415166.3.peg.1824"/>
<keyword evidence="1" id="KW-1133">Transmembrane helix</keyword>
<dbReference type="AlphaFoldDB" id="W5TH83"/>
<dbReference type="KEGG" id="nno:NONO_c18010"/>
<keyword evidence="1" id="KW-0812">Transmembrane</keyword>
<dbReference type="Proteomes" id="UP000019150">
    <property type="component" value="Chromosome"/>
</dbReference>
<dbReference type="RefSeq" id="WP_025348105.1">
    <property type="nucleotide sequence ID" value="NZ_CP006850.1"/>
</dbReference>
<dbReference type="HOGENOM" id="CLU_2083027_0_0_11"/>
<evidence type="ECO:0000313" key="2">
    <source>
        <dbReference type="EMBL" id="AHH16601.1"/>
    </source>
</evidence>
<name>W5TH83_9NOCA</name>
<dbReference type="eggNOG" id="ENOG5031G82">
    <property type="taxonomic scope" value="Bacteria"/>
</dbReference>
<dbReference type="STRING" id="1415166.NONO_c18010"/>
<evidence type="ECO:0000256" key="1">
    <source>
        <dbReference type="SAM" id="Phobius"/>
    </source>
</evidence>
<feature type="transmembrane region" description="Helical" evidence="1">
    <location>
        <begin position="60"/>
        <end position="78"/>
    </location>
</feature>